<name>A0A699R9C9_TANCI</name>
<reference evidence="1" key="1">
    <citation type="journal article" date="2019" name="Sci. Rep.">
        <title>Draft genome of Tanacetum cinerariifolium, the natural source of mosquito coil.</title>
        <authorList>
            <person name="Yamashiro T."/>
            <person name="Shiraishi A."/>
            <person name="Satake H."/>
            <person name="Nakayama K."/>
        </authorList>
    </citation>
    <scope>NUCLEOTIDE SEQUENCE</scope>
</reference>
<gene>
    <name evidence="1" type="ORF">Tci_851514</name>
</gene>
<evidence type="ECO:0000313" key="1">
    <source>
        <dbReference type="EMBL" id="GFC79544.1"/>
    </source>
</evidence>
<proteinExistence type="predicted"/>
<dbReference type="EMBL" id="BKCJ011070946">
    <property type="protein sequence ID" value="GFC79544.1"/>
    <property type="molecule type" value="Genomic_DNA"/>
</dbReference>
<dbReference type="AlphaFoldDB" id="A0A699R9C9"/>
<sequence length="101" mass="11772">MIEEFCPSHKMQNRGIMLWKIERYMYGLAPQIRRMVVATEPKNMQKPMQISGALIDEAFWNGSIKKVKKRGNVREHSKDINGRDDIRGLGLEMLLLQLETL</sequence>
<organism evidence="1">
    <name type="scientific">Tanacetum cinerariifolium</name>
    <name type="common">Dalmatian daisy</name>
    <name type="synonym">Chrysanthemum cinerariifolium</name>
    <dbReference type="NCBI Taxonomy" id="118510"/>
    <lineage>
        <taxon>Eukaryota</taxon>
        <taxon>Viridiplantae</taxon>
        <taxon>Streptophyta</taxon>
        <taxon>Embryophyta</taxon>
        <taxon>Tracheophyta</taxon>
        <taxon>Spermatophyta</taxon>
        <taxon>Magnoliopsida</taxon>
        <taxon>eudicotyledons</taxon>
        <taxon>Gunneridae</taxon>
        <taxon>Pentapetalae</taxon>
        <taxon>asterids</taxon>
        <taxon>campanulids</taxon>
        <taxon>Asterales</taxon>
        <taxon>Asteraceae</taxon>
        <taxon>Asteroideae</taxon>
        <taxon>Anthemideae</taxon>
        <taxon>Anthemidinae</taxon>
        <taxon>Tanacetum</taxon>
    </lineage>
</organism>
<protein>
    <recommendedName>
        <fullName evidence="2">Reverse transcriptase domain-containing protein</fullName>
    </recommendedName>
</protein>
<evidence type="ECO:0008006" key="2">
    <source>
        <dbReference type="Google" id="ProtNLM"/>
    </source>
</evidence>
<comment type="caution">
    <text evidence="1">The sequence shown here is derived from an EMBL/GenBank/DDBJ whole genome shotgun (WGS) entry which is preliminary data.</text>
</comment>
<accession>A0A699R9C9</accession>